<reference evidence="1" key="1">
    <citation type="submission" date="2020-05" db="EMBL/GenBank/DDBJ databases">
        <title>Large-scale comparative analyses of tick genomes elucidate their genetic diversity and vector capacities.</title>
        <authorList>
            <person name="Jia N."/>
            <person name="Wang J."/>
            <person name="Shi W."/>
            <person name="Du L."/>
            <person name="Sun Y."/>
            <person name="Zhan W."/>
            <person name="Jiang J."/>
            <person name="Wang Q."/>
            <person name="Zhang B."/>
            <person name="Ji P."/>
            <person name="Sakyi L.B."/>
            <person name="Cui X."/>
            <person name="Yuan T."/>
            <person name="Jiang B."/>
            <person name="Yang W."/>
            <person name="Lam T.T.-Y."/>
            <person name="Chang Q."/>
            <person name="Ding S."/>
            <person name="Wang X."/>
            <person name="Zhu J."/>
            <person name="Ruan X."/>
            <person name="Zhao L."/>
            <person name="Wei J."/>
            <person name="Que T."/>
            <person name="Du C."/>
            <person name="Cheng J."/>
            <person name="Dai P."/>
            <person name="Han X."/>
            <person name="Huang E."/>
            <person name="Gao Y."/>
            <person name="Liu J."/>
            <person name="Shao H."/>
            <person name="Ye R."/>
            <person name="Li L."/>
            <person name="Wei W."/>
            <person name="Wang X."/>
            <person name="Wang C."/>
            <person name="Yang T."/>
            <person name="Huo Q."/>
            <person name="Li W."/>
            <person name="Guo W."/>
            <person name="Chen H."/>
            <person name="Zhou L."/>
            <person name="Ni X."/>
            <person name="Tian J."/>
            <person name="Zhou Y."/>
            <person name="Sheng Y."/>
            <person name="Liu T."/>
            <person name="Pan Y."/>
            <person name="Xia L."/>
            <person name="Li J."/>
            <person name="Zhao F."/>
            <person name="Cao W."/>
        </authorList>
    </citation>
    <scope>NUCLEOTIDE SEQUENCE</scope>
    <source>
        <strain evidence="1">Hyas-2018</strain>
    </source>
</reference>
<gene>
    <name evidence="1" type="ORF">HPB50_027068</name>
</gene>
<accession>A0ACB7RVU0</accession>
<dbReference type="EMBL" id="CM023488">
    <property type="protein sequence ID" value="KAH6924997.1"/>
    <property type="molecule type" value="Genomic_DNA"/>
</dbReference>
<organism evidence="1 2">
    <name type="scientific">Hyalomma asiaticum</name>
    <name type="common">Tick</name>
    <dbReference type="NCBI Taxonomy" id="266040"/>
    <lineage>
        <taxon>Eukaryota</taxon>
        <taxon>Metazoa</taxon>
        <taxon>Ecdysozoa</taxon>
        <taxon>Arthropoda</taxon>
        <taxon>Chelicerata</taxon>
        <taxon>Arachnida</taxon>
        <taxon>Acari</taxon>
        <taxon>Parasitiformes</taxon>
        <taxon>Ixodida</taxon>
        <taxon>Ixodoidea</taxon>
        <taxon>Ixodidae</taxon>
        <taxon>Hyalomminae</taxon>
        <taxon>Hyalomma</taxon>
    </lineage>
</organism>
<evidence type="ECO:0000313" key="1">
    <source>
        <dbReference type="EMBL" id="KAH6924997.1"/>
    </source>
</evidence>
<keyword evidence="2" id="KW-1185">Reference proteome</keyword>
<dbReference type="Proteomes" id="UP000821845">
    <property type="component" value="Chromosome 8"/>
</dbReference>
<proteinExistence type="predicted"/>
<comment type="caution">
    <text evidence="1">The sequence shown here is derived from an EMBL/GenBank/DDBJ whole genome shotgun (WGS) entry which is preliminary data.</text>
</comment>
<protein>
    <submittedName>
        <fullName evidence="1">Uncharacterized protein</fullName>
    </submittedName>
</protein>
<sequence length="128" mass="13986">MPNPSFVAVYSGHSLYGTDHPCMRNALVNEMVFYTYVDLECIASSPANLCNSDSAVLCVSRRRRTCAPFDSFREEDPAEVIFLPAGPVFGIISNFGAFNGSDRAKLDLAHRVPLGLGRTPPLTTLCRT</sequence>
<name>A0ACB7RVU0_HYAAI</name>
<evidence type="ECO:0000313" key="2">
    <source>
        <dbReference type="Proteomes" id="UP000821845"/>
    </source>
</evidence>